<feature type="compositionally biased region" description="Polar residues" evidence="8">
    <location>
        <begin position="229"/>
        <end position="241"/>
    </location>
</feature>
<organism evidence="10 11">
    <name type="scientific">Candidatus Clostridium radicumherbarum</name>
    <dbReference type="NCBI Taxonomy" id="3381662"/>
    <lineage>
        <taxon>Bacteria</taxon>
        <taxon>Bacillati</taxon>
        <taxon>Bacillota</taxon>
        <taxon>Clostridia</taxon>
        <taxon>Eubacteriales</taxon>
        <taxon>Clostridiaceae</taxon>
        <taxon>Clostridium</taxon>
    </lineage>
</organism>
<comment type="similarity">
    <text evidence="2">Belongs to the DNA/RNA non-specific endonuclease family.</text>
</comment>
<dbReference type="InterPro" id="IPR044925">
    <property type="entry name" value="His-Me_finger_sf"/>
</dbReference>
<evidence type="ECO:0000256" key="3">
    <source>
        <dbReference type="ARBA" id="ARBA00022722"/>
    </source>
</evidence>
<evidence type="ECO:0000256" key="2">
    <source>
        <dbReference type="ARBA" id="ARBA00010052"/>
    </source>
</evidence>
<evidence type="ECO:0000256" key="1">
    <source>
        <dbReference type="ARBA" id="ARBA00001946"/>
    </source>
</evidence>
<dbReference type="PANTHER" id="PTHR13966">
    <property type="entry name" value="ENDONUCLEASE RELATED"/>
    <property type="match status" value="1"/>
</dbReference>
<dbReference type="InterPro" id="IPR044929">
    <property type="entry name" value="DNA/RNA_non-sp_Endonuclease_sf"/>
</dbReference>
<feature type="compositionally biased region" description="Polar residues" evidence="8">
    <location>
        <begin position="158"/>
        <end position="172"/>
    </location>
</feature>
<dbReference type="Pfam" id="PF00932">
    <property type="entry name" value="LTD"/>
    <property type="match status" value="1"/>
</dbReference>
<accession>A0ABW8TW54</accession>
<reference evidence="10 11" key="1">
    <citation type="submission" date="2024-11" db="EMBL/GenBank/DDBJ databases">
        <authorList>
            <person name="Heng Y.C."/>
            <person name="Lim A.C.H."/>
            <person name="Lee J.K.Y."/>
            <person name="Kittelmann S."/>
        </authorList>
    </citation>
    <scope>NUCLEOTIDE SEQUENCE [LARGE SCALE GENOMIC DNA]</scope>
    <source>
        <strain evidence="10 11">WILCCON 0202</strain>
    </source>
</reference>
<dbReference type="SMART" id="SM00892">
    <property type="entry name" value="Endonuclease_NS"/>
    <property type="match status" value="1"/>
</dbReference>
<dbReference type="Gene3D" id="3.40.570.10">
    <property type="entry name" value="Extracellular Endonuclease, subunit A"/>
    <property type="match status" value="1"/>
</dbReference>
<dbReference type="SUPFAM" id="SSF54060">
    <property type="entry name" value="His-Me finger endonucleases"/>
    <property type="match status" value="1"/>
</dbReference>
<sequence>MKKRIAIFLSVCVLFLSFLEISPKVHTKAATAANVVISEIYGGGGNSGASYKNDFIELYNPTNSSISLTGWSIQYASSSGSFNNITNLSGSIGSHKYFLIQEASGGGGTVSLPAADVTGTINLSASSGKVALAKVTTTVSGSTDSNVVDFIGFGSANDSETSPVGTLSNTTSAERKDNNGGTVAGQGNGWDTNNNASDLYITSSINPQNSSSPAEPSAPPPAGDDENITLGNPSSATTDISNSNNYLMIKTQYDFSYNNSKHEPNWTSWHLDSGDLGSAPRQDDFRPDTTLPTGWYEVAADEFSGSGFDRGHMCPSADRTATVADNSATFLMDNMLPQAPNNNQITWANLENYARTLISAGNELYIISGGYGSGGAGSNGYKTTVGNGVVVPAKTWKIIVVLPNGNNDVSRVTTSTRVISVLMPNDQTCNSQPWGYYRTSVDNIESLTGYDFLSSVPTSIQNTIETKVDNGPTS</sequence>
<comment type="cofactor">
    <cofactor evidence="1">
        <name>Mg(2+)</name>
        <dbReference type="ChEBI" id="CHEBI:18420"/>
    </cofactor>
</comment>
<dbReference type="PROSITE" id="PS01070">
    <property type="entry name" value="NUCLEASE_NON_SPEC"/>
    <property type="match status" value="1"/>
</dbReference>
<dbReference type="InterPro" id="IPR040255">
    <property type="entry name" value="Non-specific_endonuclease"/>
</dbReference>
<dbReference type="SUPFAM" id="SSF74853">
    <property type="entry name" value="Lamin A/C globular tail domain"/>
    <property type="match status" value="1"/>
</dbReference>
<keyword evidence="11" id="KW-1185">Reference proteome</keyword>
<keyword evidence="7" id="KW-0460">Magnesium</keyword>
<dbReference type="EMBL" id="JBJHZY010000004">
    <property type="protein sequence ID" value="MFL0269735.1"/>
    <property type="molecule type" value="Genomic_DNA"/>
</dbReference>
<dbReference type="InterPro" id="IPR001322">
    <property type="entry name" value="Lamin_tail_dom"/>
</dbReference>
<evidence type="ECO:0000256" key="5">
    <source>
        <dbReference type="ARBA" id="ARBA00022759"/>
    </source>
</evidence>
<gene>
    <name evidence="10" type="ORF">ACJDUH_16780</name>
</gene>
<evidence type="ECO:0000256" key="8">
    <source>
        <dbReference type="SAM" id="MobiDB-lite"/>
    </source>
</evidence>
<keyword evidence="6" id="KW-0378">Hydrolase</keyword>
<comment type="caution">
    <text evidence="10">The sequence shown here is derived from an EMBL/GenBank/DDBJ whole genome shotgun (WGS) entry which is preliminary data.</text>
</comment>
<dbReference type="InterPro" id="IPR020821">
    <property type="entry name" value="ENPP1-3/EXOG-like_nuc-like"/>
</dbReference>
<evidence type="ECO:0000256" key="7">
    <source>
        <dbReference type="ARBA" id="ARBA00022842"/>
    </source>
</evidence>
<dbReference type="GO" id="GO:0004519">
    <property type="term" value="F:endonuclease activity"/>
    <property type="evidence" value="ECO:0007669"/>
    <property type="project" value="UniProtKB-KW"/>
</dbReference>
<dbReference type="RefSeq" id="WP_406766359.1">
    <property type="nucleotide sequence ID" value="NZ_JBJHZY010000004.1"/>
</dbReference>
<dbReference type="SMART" id="SM00477">
    <property type="entry name" value="NUC"/>
    <property type="match status" value="1"/>
</dbReference>
<evidence type="ECO:0000313" key="10">
    <source>
        <dbReference type="EMBL" id="MFL0269735.1"/>
    </source>
</evidence>
<dbReference type="InterPro" id="IPR001604">
    <property type="entry name" value="Endo_G_ENPP1-like_dom"/>
</dbReference>
<dbReference type="PANTHER" id="PTHR13966:SF5">
    <property type="entry name" value="ENDONUCLEASE G, MITOCHONDRIAL"/>
    <property type="match status" value="1"/>
</dbReference>
<keyword evidence="3" id="KW-0540">Nuclease</keyword>
<dbReference type="CDD" id="cd00091">
    <property type="entry name" value="NUC"/>
    <property type="match status" value="1"/>
</dbReference>
<evidence type="ECO:0000259" key="9">
    <source>
        <dbReference type="PROSITE" id="PS51841"/>
    </source>
</evidence>
<evidence type="ECO:0000256" key="4">
    <source>
        <dbReference type="ARBA" id="ARBA00022723"/>
    </source>
</evidence>
<feature type="compositionally biased region" description="Polar residues" evidence="8">
    <location>
        <begin position="189"/>
        <end position="209"/>
    </location>
</feature>
<keyword evidence="5 10" id="KW-0255">Endonuclease</keyword>
<evidence type="ECO:0000256" key="6">
    <source>
        <dbReference type="ARBA" id="ARBA00022801"/>
    </source>
</evidence>
<feature type="region of interest" description="Disordered" evidence="8">
    <location>
        <begin position="158"/>
        <end position="241"/>
    </location>
</feature>
<protein>
    <submittedName>
        <fullName evidence="10">DNA/RNA non-specific endonuclease</fullName>
    </submittedName>
</protein>
<feature type="domain" description="LTD" evidence="9">
    <location>
        <begin position="22"/>
        <end position="192"/>
    </location>
</feature>
<proteinExistence type="inferred from homology"/>
<dbReference type="PROSITE" id="PS51841">
    <property type="entry name" value="LTD"/>
    <property type="match status" value="1"/>
</dbReference>
<dbReference type="InterPro" id="IPR036415">
    <property type="entry name" value="Lamin_tail_dom_sf"/>
</dbReference>
<keyword evidence="4" id="KW-0479">Metal-binding</keyword>
<evidence type="ECO:0000313" key="11">
    <source>
        <dbReference type="Proteomes" id="UP001623661"/>
    </source>
</evidence>
<name>A0ABW8TW54_9CLOT</name>
<dbReference type="Proteomes" id="UP001623661">
    <property type="component" value="Unassembled WGS sequence"/>
</dbReference>
<dbReference type="InterPro" id="IPR018524">
    <property type="entry name" value="DNA/RNA_endonuclease_AS"/>
</dbReference>
<dbReference type="Pfam" id="PF01223">
    <property type="entry name" value="Endonuclease_NS"/>
    <property type="match status" value="1"/>
</dbReference>